<evidence type="ECO:0000256" key="1">
    <source>
        <dbReference type="SAM" id="MobiDB-lite"/>
    </source>
</evidence>
<evidence type="ECO:0000313" key="3">
    <source>
        <dbReference type="Proteomes" id="UP000223891"/>
    </source>
</evidence>
<keyword evidence="3" id="KW-1185">Reference proteome</keyword>
<gene>
    <name evidence="2" type="ORF">CBB_189</name>
</gene>
<accession>A0A1L2CUR2</accession>
<organism evidence="2 3">
    <name type="scientific">Pectobacterium phage vB_PcaM_CBB</name>
    <dbReference type="NCBI Taxonomy" id="2772511"/>
    <lineage>
        <taxon>Viruses</taxon>
        <taxon>Duplodnaviria</taxon>
        <taxon>Heunggongvirae</taxon>
        <taxon>Uroviricota</taxon>
        <taxon>Caudoviricetes</taxon>
        <taxon>Mimasvirus</taxon>
        <taxon>Mimasvirus CBB</taxon>
    </lineage>
</organism>
<name>A0A1L2CUR2_9CAUD</name>
<evidence type="ECO:0000313" key="2">
    <source>
        <dbReference type="EMBL" id="AMM43754.1"/>
    </source>
</evidence>
<sequence>MAIYINDVKIENDAYGHGRFRIEYKDKAVVVERYHFNHLYDTLDHRQMYNFIVREFFNEKPDMMYDEYFGTDSYDVDRETERLKKLKIEQFERGIRGEKGKEQKPTPKQVNDRKRTSTFWGMLIQQDIIDGIS</sequence>
<dbReference type="EMBL" id="KU574722">
    <property type="protein sequence ID" value="AMM43754.1"/>
    <property type="molecule type" value="Genomic_DNA"/>
</dbReference>
<reference evidence="3" key="1">
    <citation type="submission" date="2016-01" db="EMBL/GenBank/DDBJ databases">
        <title>Isolation and Characterization of Enterobacteria phage CBB.</title>
        <authorList>
            <person name="Buttimer C.T.H."/>
            <person name="Hendrix H."/>
            <person name="Alexandre H."/>
            <person name="O'Mahony J."/>
            <person name="Lavigne R."/>
            <person name="Coffey A."/>
        </authorList>
    </citation>
    <scope>NUCLEOTIDE SEQUENCE [LARGE SCALE GENOMIC DNA]</scope>
</reference>
<feature type="region of interest" description="Disordered" evidence="1">
    <location>
        <begin position="94"/>
        <end position="113"/>
    </location>
</feature>
<protein>
    <submittedName>
        <fullName evidence="2">Uncharacterized protein</fullName>
    </submittedName>
</protein>
<dbReference type="Proteomes" id="UP000223891">
    <property type="component" value="Segment"/>
</dbReference>
<proteinExistence type="predicted"/>